<dbReference type="Proteomes" id="UP000472971">
    <property type="component" value="Unassembled WGS sequence"/>
</dbReference>
<evidence type="ECO:0000313" key="4">
    <source>
        <dbReference type="Proteomes" id="UP000472971"/>
    </source>
</evidence>
<dbReference type="EMBL" id="JACEIO010000002">
    <property type="protein sequence ID" value="MBA4535814.1"/>
    <property type="molecule type" value="Genomic_DNA"/>
</dbReference>
<evidence type="ECO:0000259" key="1">
    <source>
        <dbReference type="Pfam" id="PF21101"/>
    </source>
</evidence>
<reference evidence="2 5" key="2">
    <citation type="submission" date="2020-07" db="EMBL/GenBank/DDBJ databases">
        <authorList>
            <person name="Feng H."/>
        </authorList>
    </citation>
    <scope>NUCLEOTIDE SEQUENCE [LARGE SCALE GENOMIC DNA]</scope>
    <source>
        <strain evidence="2">S-12</strain>
        <strain evidence="5">s-12</strain>
    </source>
</reference>
<dbReference type="SUPFAM" id="SSF82171">
    <property type="entry name" value="DPP6 N-terminal domain-like"/>
    <property type="match status" value="1"/>
</dbReference>
<dbReference type="PROSITE" id="PS51257">
    <property type="entry name" value="PROKAR_LIPOPROTEIN"/>
    <property type="match status" value="1"/>
</dbReference>
<gene>
    <name evidence="3" type="ORF">G4D64_01345</name>
    <name evidence="2" type="ORF">H1Z61_01345</name>
</gene>
<dbReference type="RefSeq" id="WP_163239344.1">
    <property type="nucleotide sequence ID" value="NZ_JAAIWN010000002.1"/>
</dbReference>
<evidence type="ECO:0000313" key="2">
    <source>
        <dbReference type="EMBL" id="MBA4535814.1"/>
    </source>
</evidence>
<dbReference type="Pfam" id="PF21101">
    <property type="entry name" value="YqgU"/>
    <property type="match status" value="1"/>
</dbReference>
<organism evidence="3 4">
    <name type="scientific">Bacillus aquiflavi</name>
    <dbReference type="NCBI Taxonomy" id="2672567"/>
    <lineage>
        <taxon>Bacteria</taxon>
        <taxon>Bacillati</taxon>
        <taxon>Bacillota</taxon>
        <taxon>Bacilli</taxon>
        <taxon>Bacillales</taxon>
        <taxon>Bacillaceae</taxon>
        <taxon>Bacillus</taxon>
    </lineage>
</organism>
<dbReference type="InterPro" id="IPR048421">
    <property type="entry name" value="YqgU_beta-prop"/>
</dbReference>
<dbReference type="AlphaFoldDB" id="A0A6B3VPG1"/>
<name>A0A6B3VPG1_9BACI</name>
<dbReference type="Proteomes" id="UP000570010">
    <property type="component" value="Unassembled WGS sequence"/>
</dbReference>
<comment type="caution">
    <text evidence="3">The sequence shown here is derived from an EMBL/GenBank/DDBJ whole genome shotgun (WGS) entry which is preliminary data.</text>
</comment>
<evidence type="ECO:0000313" key="5">
    <source>
        <dbReference type="Proteomes" id="UP000570010"/>
    </source>
</evidence>
<protein>
    <recommendedName>
        <fullName evidence="1">YqgU-like 6-bladed beta-propeller domain-containing protein</fullName>
    </recommendedName>
</protein>
<reference evidence="3 4" key="1">
    <citation type="submission" date="2020-02" db="EMBL/GenBank/DDBJ databases">
        <title>Bacillus aquiflavi sp. nov., isolated from yellow water of strong flavor Chinese baijiu in Yibin region of China.</title>
        <authorList>
            <person name="Xie J."/>
        </authorList>
    </citation>
    <scope>NUCLEOTIDE SEQUENCE [LARGE SCALE GENOMIC DNA]</scope>
    <source>
        <strain evidence="3 4">3H-10</strain>
    </source>
</reference>
<dbReference type="EMBL" id="JAAIWN010000002">
    <property type="protein sequence ID" value="NEY80190.1"/>
    <property type="molecule type" value="Genomic_DNA"/>
</dbReference>
<feature type="domain" description="YqgU-like 6-bladed beta-propeller" evidence="1">
    <location>
        <begin position="103"/>
        <end position="367"/>
    </location>
</feature>
<accession>A0A6B3VPG1</accession>
<proteinExistence type="predicted"/>
<keyword evidence="4" id="KW-1185">Reference proteome</keyword>
<evidence type="ECO:0000313" key="3">
    <source>
        <dbReference type="EMBL" id="NEY80190.1"/>
    </source>
</evidence>
<sequence length="387" mass="45081">MVYSRKTGDCNRQFKTFIFILTFSVLVLAGCKQDKQILLQSPSNNKDENIEQETRNNRVFDEALYNSLKIQEGQFYKIVGWLNDDTILYLTNLSNGTNVYTYNIFSGKSELLYNSKAPIAYTEISPWKNNILIHSAPSEYLAIVTVIDQTGKLLASEQLESAELSFAWSSFNENKILISTFNEDWSFKMSLWEINKQKLSAVSLTEPFVQWITDKEVGYLKWDHETPALTAPFVRKNIKTDEEKLVPSEAIHFHSFGDYLLAISVNHSETDKAEYIIFDKKLKKLLSFKIPHLSRYSDWLIPYYDIDEKEQKFYTFRPKYSKEEENYRDDFLLVAYDLITGKEETVIEGLNNEPISVSPDGEYILYGYQFEKLINLKTQEVITIIEK</sequence>